<accession>A0ABD3QPZ7</accession>
<organism evidence="3 4">
    <name type="scientific">Cyclotella cryptica</name>
    <dbReference type="NCBI Taxonomy" id="29204"/>
    <lineage>
        <taxon>Eukaryota</taxon>
        <taxon>Sar</taxon>
        <taxon>Stramenopiles</taxon>
        <taxon>Ochrophyta</taxon>
        <taxon>Bacillariophyta</taxon>
        <taxon>Coscinodiscophyceae</taxon>
        <taxon>Thalassiosirophycidae</taxon>
        <taxon>Stephanodiscales</taxon>
        <taxon>Stephanodiscaceae</taxon>
        <taxon>Cyclotella</taxon>
    </lineage>
</organism>
<dbReference type="EMBL" id="JABMIG020000020">
    <property type="protein sequence ID" value="KAL3802322.1"/>
    <property type="molecule type" value="Genomic_DNA"/>
</dbReference>
<gene>
    <name evidence="3" type="ORF">HJC23_007147</name>
</gene>
<keyword evidence="2" id="KW-0812">Transmembrane</keyword>
<feature type="transmembrane region" description="Helical" evidence="2">
    <location>
        <begin position="213"/>
        <end position="236"/>
    </location>
</feature>
<feature type="region of interest" description="Disordered" evidence="1">
    <location>
        <begin position="1"/>
        <end position="29"/>
    </location>
</feature>
<comment type="caution">
    <text evidence="3">The sequence shown here is derived from an EMBL/GenBank/DDBJ whole genome shotgun (WGS) entry which is preliminary data.</text>
</comment>
<protein>
    <recommendedName>
        <fullName evidence="5">DDE Tnp4 domain-containing protein</fullName>
    </recommendedName>
</protein>
<name>A0ABD3QPZ7_9STRA</name>
<keyword evidence="2" id="KW-0472">Membrane</keyword>
<keyword evidence="2" id="KW-1133">Transmembrane helix</keyword>
<reference evidence="3 4" key="1">
    <citation type="journal article" date="2020" name="G3 (Bethesda)">
        <title>Improved Reference Genome for Cyclotella cryptica CCMP332, a Model for Cell Wall Morphogenesis, Salinity Adaptation, and Lipid Production in Diatoms (Bacillariophyta).</title>
        <authorList>
            <person name="Roberts W.R."/>
            <person name="Downey K.M."/>
            <person name="Ruck E.C."/>
            <person name="Traller J.C."/>
            <person name="Alverson A.J."/>
        </authorList>
    </citation>
    <scope>NUCLEOTIDE SEQUENCE [LARGE SCALE GENOMIC DNA]</scope>
    <source>
        <strain evidence="3 4">CCMP332</strain>
    </source>
</reference>
<evidence type="ECO:0000256" key="2">
    <source>
        <dbReference type="SAM" id="Phobius"/>
    </source>
</evidence>
<dbReference type="AlphaFoldDB" id="A0ABD3QPZ7"/>
<evidence type="ECO:0008006" key="5">
    <source>
        <dbReference type="Google" id="ProtNLM"/>
    </source>
</evidence>
<dbReference type="Proteomes" id="UP001516023">
    <property type="component" value="Unassembled WGS sequence"/>
</dbReference>
<evidence type="ECO:0000313" key="4">
    <source>
        <dbReference type="Proteomes" id="UP001516023"/>
    </source>
</evidence>
<evidence type="ECO:0000256" key="1">
    <source>
        <dbReference type="SAM" id="MobiDB-lite"/>
    </source>
</evidence>
<evidence type="ECO:0000313" key="3">
    <source>
        <dbReference type="EMBL" id="KAL3802322.1"/>
    </source>
</evidence>
<proteinExistence type="predicted"/>
<keyword evidence="4" id="KW-1185">Reference proteome</keyword>
<sequence length="271" mass="30555">MKRQRRVQRSRSSVCGRRRLNSPAPPPNGKIESEVRLACALRYFAGGSPYDIMAKYGVSHSEVMNSVWYVVEASNNQSDWYISYPESHEEQLRIAREFKVKSSVDFEWCAGTIDGIIIWMNRPTLKEASKVGVDQQKFFCGRKHKFGFDCQAVCDVRGRFLDISITQVTSATTISLARLPKFMVVWENKSLHHHANFVTFFDTTRRHENSPFLILRGYVFGGGACAFGAAIGSAFLNTVQEKGEKDFVAAENLRTMGKGNNEQCAFIAANE</sequence>